<feature type="coiled-coil region" evidence="1">
    <location>
        <begin position="427"/>
        <end position="454"/>
    </location>
</feature>
<dbReference type="PANTHER" id="PTHR38032">
    <property type="entry name" value="POLYMERASE-RELATED"/>
    <property type="match status" value="1"/>
</dbReference>
<evidence type="ECO:0000313" key="4">
    <source>
        <dbReference type="Proteomes" id="UP000216947"/>
    </source>
</evidence>
<dbReference type="AlphaFoldDB" id="A0A261RRA4"/>
<dbReference type="Pfam" id="PF20250">
    <property type="entry name" value="FapA_N"/>
    <property type="match status" value="1"/>
</dbReference>
<name>A0A261RRA4_9BORD</name>
<evidence type="ECO:0000313" key="3">
    <source>
        <dbReference type="EMBL" id="OZI27598.1"/>
    </source>
</evidence>
<keyword evidence="1" id="KW-0175">Coiled coil</keyword>
<reference evidence="4" key="1">
    <citation type="submission" date="2017-05" db="EMBL/GenBank/DDBJ databases">
        <title>Complete and WGS of Bordetella genogroups.</title>
        <authorList>
            <person name="Spilker T."/>
            <person name="Lipuma J."/>
        </authorList>
    </citation>
    <scope>NUCLEOTIDE SEQUENCE [LARGE SCALE GENOMIC DNA]</scope>
    <source>
        <strain evidence="4">AU18089</strain>
    </source>
</reference>
<protein>
    <recommendedName>
        <fullName evidence="2">Flagellar Assembly Protein A N-terminal region domain-containing protein</fullName>
    </recommendedName>
</protein>
<keyword evidence="4" id="KW-1185">Reference proteome</keyword>
<dbReference type="RefSeq" id="WP_094795915.1">
    <property type="nucleotide sequence ID" value="NZ_NEVK01000001.1"/>
</dbReference>
<proteinExistence type="predicted"/>
<accession>A0A261RRA4</accession>
<comment type="caution">
    <text evidence="3">The sequence shown here is derived from an EMBL/GenBank/DDBJ whole genome shotgun (WGS) entry which is preliminary data.</text>
</comment>
<gene>
    <name evidence="3" type="ORF">CAL19_01525</name>
</gene>
<dbReference type="Proteomes" id="UP000216947">
    <property type="component" value="Unassembled WGS sequence"/>
</dbReference>
<dbReference type="InterPro" id="IPR005646">
    <property type="entry name" value="FapA"/>
</dbReference>
<dbReference type="EMBL" id="NEVK01000001">
    <property type="protein sequence ID" value="OZI27598.1"/>
    <property type="molecule type" value="Genomic_DNA"/>
</dbReference>
<feature type="domain" description="Flagellar Assembly Protein A N-terminal region" evidence="2">
    <location>
        <begin position="81"/>
        <end position="249"/>
    </location>
</feature>
<evidence type="ECO:0000259" key="2">
    <source>
        <dbReference type="Pfam" id="PF20250"/>
    </source>
</evidence>
<dbReference type="InterPro" id="IPR046865">
    <property type="entry name" value="FapA_b_solenoid"/>
</dbReference>
<organism evidence="3 4">
    <name type="scientific">Bordetella genomosp. 7</name>
    <dbReference type="NCBI Taxonomy" id="1416805"/>
    <lineage>
        <taxon>Bacteria</taxon>
        <taxon>Pseudomonadati</taxon>
        <taxon>Pseudomonadota</taxon>
        <taxon>Betaproteobacteria</taxon>
        <taxon>Burkholderiales</taxon>
        <taxon>Alcaligenaceae</taxon>
        <taxon>Bordetella</taxon>
    </lineage>
</organism>
<evidence type="ECO:0000256" key="1">
    <source>
        <dbReference type="SAM" id="Coils"/>
    </source>
</evidence>
<dbReference type="PANTHER" id="PTHR38032:SF1">
    <property type="entry name" value="RNA-BINDING PROTEIN KHPB N-TERMINAL DOMAIN-CONTAINING PROTEIN"/>
    <property type="match status" value="1"/>
</dbReference>
<sequence length="539" mass="55610">MGDDAVQLAVDPATGVLSATFGAAGAGGQPITWDTLAAAAQRQGWGSDVLDHAQAAAFVQQCRDADGPVTAAVGEVRDGAVQVDVEPDRMTALLTLAPPRGGRPVSQQDIEAALAAQNVVAGIDAAAIRLALERGRCEAMPVAHGVPARPGTPTRFESLICNPLAQIHDDNAPVDYRNLGNLVLVQAGTPLVRRIAATPGTDGQDVTGQPVAAEPQPDLPFAPGLAGVAVDEQDPDVLRAAVAGAPMLVPQGALVNSVVEVEAVDLHSGNVEFDGTLRVKGDVTAGMTVRVSGDVVVGGTVEAAQIVAGGSLTVNGGIIGMAEPAPGEGPGGSRAAHIQCQGSVKARFIEHALVHAGQQVMAEREIRHSRVLAGHSVMVGPPGSQQGVITGGETCALHAVRAGTLGSMAAVPTIVRVGLDPHAQARRAVLKDERQRLEEEKSKLEKLLVFLRMNPQKAAGDVGERAHNTHAKVCAGLQGVQQQEAELERRMQPLQSAAIIAGKRFYGGCTLQVGVKVETLLEDQPGGQARLEAGELVLR</sequence>
<dbReference type="Pfam" id="PF03961">
    <property type="entry name" value="FapA"/>
    <property type="match status" value="1"/>
</dbReference>
<dbReference type="InterPro" id="IPR046866">
    <property type="entry name" value="FapA_N"/>
</dbReference>